<keyword evidence="2" id="KW-1185">Reference proteome</keyword>
<sequence length="45" mass="4799">MLFVGANAAASRETSIRLGHPNTLHLLWATSSRRGQGESSHLNGP</sequence>
<name>A0A9X0WH16_9GAMM</name>
<evidence type="ECO:0000313" key="1">
    <source>
        <dbReference type="EMBL" id="MBK1644445.1"/>
    </source>
</evidence>
<dbReference type="EMBL" id="NRSD01000005">
    <property type="protein sequence ID" value="MBK1644445.1"/>
    <property type="molecule type" value="Genomic_DNA"/>
</dbReference>
<dbReference type="AlphaFoldDB" id="A0A9X0WH16"/>
<reference evidence="1 2" key="1">
    <citation type="journal article" date="2020" name="Microorganisms">
        <title>Osmotic Adaptation and Compatible Solute Biosynthesis of Phototrophic Bacteria as Revealed from Genome Analyses.</title>
        <authorList>
            <person name="Imhoff J.F."/>
            <person name="Rahn T."/>
            <person name="Kunzel S."/>
            <person name="Keller A."/>
            <person name="Neulinger S.C."/>
        </authorList>
    </citation>
    <scope>NUCLEOTIDE SEQUENCE [LARGE SCALE GENOMIC DNA]</scope>
    <source>
        <strain evidence="1 2">DSM 21303</strain>
    </source>
</reference>
<dbReference type="Proteomes" id="UP001138802">
    <property type="component" value="Unassembled WGS sequence"/>
</dbReference>
<gene>
    <name evidence="1" type="ORF">CKO25_07210</name>
</gene>
<comment type="caution">
    <text evidence="1">The sequence shown here is derived from an EMBL/GenBank/DDBJ whole genome shotgun (WGS) entry which is preliminary data.</text>
</comment>
<proteinExistence type="predicted"/>
<protein>
    <submittedName>
        <fullName evidence="1">Uncharacterized protein</fullName>
    </submittedName>
</protein>
<organism evidence="1 2">
    <name type="scientific">Thiocapsa imhoffii</name>
    <dbReference type="NCBI Taxonomy" id="382777"/>
    <lineage>
        <taxon>Bacteria</taxon>
        <taxon>Pseudomonadati</taxon>
        <taxon>Pseudomonadota</taxon>
        <taxon>Gammaproteobacteria</taxon>
        <taxon>Chromatiales</taxon>
        <taxon>Chromatiaceae</taxon>
        <taxon>Thiocapsa</taxon>
    </lineage>
</organism>
<evidence type="ECO:0000313" key="2">
    <source>
        <dbReference type="Proteomes" id="UP001138802"/>
    </source>
</evidence>
<accession>A0A9X0WH16</accession>